<dbReference type="InterPro" id="IPR010321">
    <property type="entry name" value="DUF922"/>
</dbReference>
<dbReference type="Pfam" id="PF06037">
    <property type="entry name" value="DUF922"/>
    <property type="match status" value="1"/>
</dbReference>
<dbReference type="RefSeq" id="WP_155323028.1">
    <property type="nucleotide sequence ID" value="NZ_AP021876.1"/>
</dbReference>
<dbReference type="KEGG" id="dov:DSCO28_31820"/>
<sequence>MVRPCGPSPYCHENRHAAFGVEAAQEIEDRVATMGRRPFCKRLNADANALAREIIDAVKQSEIQFDRQSGHGALDSADFQ</sequence>
<reference evidence="1 2" key="1">
    <citation type="submission" date="2019-11" db="EMBL/GenBank/DDBJ databases">
        <title>Comparative genomics of hydrocarbon-degrading Desulfosarcina strains.</title>
        <authorList>
            <person name="Watanabe M."/>
            <person name="Kojima H."/>
            <person name="Fukui M."/>
        </authorList>
    </citation>
    <scope>NUCLEOTIDE SEQUENCE [LARGE SCALE GENOMIC DNA]</scope>
    <source>
        <strain evidence="1 2">28bB2T</strain>
    </source>
</reference>
<dbReference type="Proteomes" id="UP000425960">
    <property type="component" value="Chromosome"/>
</dbReference>
<organism evidence="1 2">
    <name type="scientific">Desulfosarcina ovata subsp. sediminis</name>
    <dbReference type="NCBI Taxonomy" id="885957"/>
    <lineage>
        <taxon>Bacteria</taxon>
        <taxon>Pseudomonadati</taxon>
        <taxon>Thermodesulfobacteriota</taxon>
        <taxon>Desulfobacteria</taxon>
        <taxon>Desulfobacterales</taxon>
        <taxon>Desulfosarcinaceae</taxon>
        <taxon>Desulfosarcina</taxon>
    </lineage>
</organism>
<gene>
    <name evidence="1" type="ORF">DSCO28_31820</name>
</gene>
<dbReference type="AlphaFoldDB" id="A0A5K7ZMX0"/>
<accession>A0A5K7ZMX0</accession>
<evidence type="ECO:0000313" key="1">
    <source>
        <dbReference type="EMBL" id="BBO82616.1"/>
    </source>
</evidence>
<dbReference type="EMBL" id="AP021876">
    <property type="protein sequence ID" value="BBO82616.1"/>
    <property type="molecule type" value="Genomic_DNA"/>
</dbReference>
<protein>
    <submittedName>
        <fullName evidence="1">Uncharacterized protein</fullName>
    </submittedName>
</protein>
<evidence type="ECO:0000313" key="2">
    <source>
        <dbReference type="Proteomes" id="UP000425960"/>
    </source>
</evidence>
<name>A0A5K7ZMX0_9BACT</name>
<proteinExistence type="predicted"/>